<dbReference type="SMART" id="SM00874">
    <property type="entry name" value="B5"/>
    <property type="match status" value="1"/>
</dbReference>
<dbReference type="SUPFAM" id="SSF50249">
    <property type="entry name" value="Nucleic acid-binding proteins"/>
    <property type="match status" value="1"/>
</dbReference>
<proteinExistence type="inferred from homology"/>
<dbReference type="EC" id="6.1.1.20" evidence="15"/>
<comment type="catalytic activity">
    <reaction evidence="14 15">
        <text>tRNA(Phe) + L-phenylalanine + ATP = L-phenylalanyl-tRNA(Phe) + AMP + diphosphate + H(+)</text>
        <dbReference type="Rhea" id="RHEA:19413"/>
        <dbReference type="Rhea" id="RHEA-COMP:9668"/>
        <dbReference type="Rhea" id="RHEA-COMP:9699"/>
        <dbReference type="ChEBI" id="CHEBI:15378"/>
        <dbReference type="ChEBI" id="CHEBI:30616"/>
        <dbReference type="ChEBI" id="CHEBI:33019"/>
        <dbReference type="ChEBI" id="CHEBI:58095"/>
        <dbReference type="ChEBI" id="CHEBI:78442"/>
        <dbReference type="ChEBI" id="CHEBI:78531"/>
        <dbReference type="ChEBI" id="CHEBI:456215"/>
        <dbReference type="EC" id="6.1.1.20"/>
    </reaction>
</comment>
<evidence type="ECO:0000256" key="9">
    <source>
        <dbReference type="ARBA" id="ARBA00022840"/>
    </source>
</evidence>
<feature type="domain" description="B5" evidence="19">
    <location>
        <begin position="404"/>
        <end position="475"/>
    </location>
</feature>
<dbReference type="InterPro" id="IPR045864">
    <property type="entry name" value="aa-tRNA-synth_II/BPL/LPL"/>
</dbReference>
<dbReference type="GO" id="GO:0000049">
    <property type="term" value="F:tRNA binding"/>
    <property type="evidence" value="ECO:0007669"/>
    <property type="project" value="UniProtKB-UniRule"/>
</dbReference>
<dbReference type="InterPro" id="IPR041616">
    <property type="entry name" value="PheRS_beta_core"/>
</dbReference>
<organism evidence="20 21">
    <name type="scientific">[Clostridium] methylpentosum DSM 5476</name>
    <dbReference type="NCBI Taxonomy" id="537013"/>
    <lineage>
        <taxon>Bacteria</taxon>
        <taxon>Bacillati</taxon>
        <taxon>Bacillota</taxon>
        <taxon>Clostridia</taxon>
        <taxon>Eubacteriales</taxon>
        <taxon>Oscillospiraceae</taxon>
        <taxon>Oscillospiraceae incertae sedis</taxon>
    </lineage>
</organism>
<dbReference type="AlphaFoldDB" id="C0E980"/>
<feature type="binding site" evidence="15">
    <location>
        <position position="459"/>
    </location>
    <ligand>
        <name>Mg(2+)</name>
        <dbReference type="ChEBI" id="CHEBI:18420"/>
        <note>shared with alpha subunit</note>
    </ligand>
</feature>
<evidence type="ECO:0000256" key="8">
    <source>
        <dbReference type="ARBA" id="ARBA00022741"/>
    </source>
</evidence>
<dbReference type="InterPro" id="IPR012340">
    <property type="entry name" value="NA-bd_OB-fold"/>
</dbReference>
<dbReference type="Pfam" id="PF01588">
    <property type="entry name" value="tRNA_bind"/>
    <property type="match status" value="1"/>
</dbReference>
<sequence>MKWLSDYVDIDVTPREFSEAMTMSGSKVEGYEIEGSEISKVVTGKVLSIEKHPDADKLVVCQMDVGREDSIQIVTGATNLFVGAVVPVCLDGATLPGGKKIKKGKLRGVVSEGMMCSLGELGLTVNDFPGTIEDGIFILQEPCGLGLDIREVLGLNDTCVEFEITSNRPDCLSVVGLAREAAATFHVPLKLKEPVVKGSGGDIHDELKVEVQNTDLCFRYVAKLVKNVTIKPSPRWMRERLRASGVRPINNLVDITNYVMLEYGQPMHAFDLRYVAGNSICVRSAKNGEKITTLEGVEHELTDRMLVIADAEKPIAVAGVMGGEYSGIMDDTATVVFESASFQGSSVRTTAKALGIRTESSARFEKGLDPRNCYEAILRACELVELLGAGEVVDGIIDEAHFDAEPKRVKLEPEWTNRFLGINVTRDYMVEVLESLSFQVEGDDIIVPSFRIDIEHKADIAEEIARIYGYNNIPTTVIRGVAEASLTPEQKFETAIGNIMLALGCSEVATYSFISPKYYDKLGLPQDSALRRSVTISNPLGEDTSVMRTTTLPSMLEVLSRNYNNRNPKAWMYEIGKVYLPKGEELPDENNKLTIGLYGGNADFYTLKGMVETLLDRLNVTGWDIAVSPDVIPFHSGRCATISKDGVELGVLGEVHPVTLETYGIGTKAYLACFDFAALYEGQSEEKSYHPLPKFPASNRDLSVVCDEDLPVIEIEKTIRQSVGKILEQVEFFDIFRGDQIGKHKKSVSYSIVLRAQDRTLNDEEADNAIKKVLKNLEKIGVTLR</sequence>
<dbReference type="InterPro" id="IPR020825">
    <property type="entry name" value="Phe-tRNA_synthase-like_B3/B4"/>
</dbReference>
<evidence type="ECO:0000313" key="21">
    <source>
        <dbReference type="Proteomes" id="UP000003340"/>
    </source>
</evidence>
<keyword evidence="13 15" id="KW-0030">Aminoacyl-tRNA synthetase</keyword>
<dbReference type="Pfam" id="PF03147">
    <property type="entry name" value="FDX-ACB"/>
    <property type="match status" value="1"/>
</dbReference>
<feature type="domain" description="FDX-ACB" evidence="18">
    <location>
        <begin position="693"/>
        <end position="785"/>
    </location>
</feature>
<dbReference type="HAMAP" id="MF_00283">
    <property type="entry name" value="Phe_tRNA_synth_beta1"/>
    <property type="match status" value="1"/>
</dbReference>
<dbReference type="InterPro" id="IPR009061">
    <property type="entry name" value="DNA-bd_dom_put_sf"/>
</dbReference>
<evidence type="ECO:0000256" key="11">
    <source>
        <dbReference type="ARBA" id="ARBA00022884"/>
    </source>
</evidence>
<name>C0E980_9FIRM</name>
<dbReference type="PANTHER" id="PTHR10947:SF0">
    <property type="entry name" value="PHENYLALANINE--TRNA LIGASE BETA SUBUNIT"/>
    <property type="match status" value="1"/>
</dbReference>
<dbReference type="SMART" id="SM00896">
    <property type="entry name" value="FDX-ACB"/>
    <property type="match status" value="1"/>
</dbReference>
<reference evidence="20 21" key="2">
    <citation type="submission" date="2009-02" db="EMBL/GenBank/DDBJ databases">
        <title>Draft genome sequence of Clostridium methylpentosum (DSM 5476).</title>
        <authorList>
            <person name="Sudarsanam P."/>
            <person name="Ley R."/>
            <person name="Guruge J."/>
            <person name="Turnbaugh P.J."/>
            <person name="Mahowald M."/>
            <person name="Liep D."/>
            <person name="Gordon J."/>
        </authorList>
    </citation>
    <scope>NUCLEOTIDE SEQUENCE [LARGE SCALE GENOMIC DNA]</scope>
    <source>
        <strain evidence="20 21">DSM 5476</strain>
    </source>
</reference>
<keyword evidence="4 15" id="KW-0963">Cytoplasm</keyword>
<evidence type="ECO:0000256" key="10">
    <source>
        <dbReference type="ARBA" id="ARBA00022842"/>
    </source>
</evidence>
<dbReference type="InterPro" id="IPR036690">
    <property type="entry name" value="Fdx_antiC-bd_sf"/>
</dbReference>
<dbReference type="FunFam" id="3.50.40.10:FF:000001">
    <property type="entry name" value="Phenylalanine--tRNA ligase beta subunit"/>
    <property type="match status" value="1"/>
</dbReference>
<dbReference type="InterPro" id="IPR033714">
    <property type="entry name" value="tRNA_bind_bactPheRS"/>
</dbReference>
<dbReference type="GO" id="GO:0016740">
    <property type="term" value="F:transferase activity"/>
    <property type="evidence" value="ECO:0007669"/>
    <property type="project" value="UniProtKB-ARBA"/>
</dbReference>
<dbReference type="GO" id="GO:0004826">
    <property type="term" value="F:phenylalanine-tRNA ligase activity"/>
    <property type="evidence" value="ECO:0007669"/>
    <property type="project" value="UniProtKB-UniRule"/>
</dbReference>
<evidence type="ECO:0000256" key="15">
    <source>
        <dbReference type="HAMAP-Rule" id="MF_00283"/>
    </source>
</evidence>
<keyword evidence="21" id="KW-1185">Reference proteome</keyword>
<dbReference type="SUPFAM" id="SSF54991">
    <property type="entry name" value="Anticodon-binding domain of PheRS"/>
    <property type="match status" value="1"/>
</dbReference>
<dbReference type="EMBL" id="ACEC01000018">
    <property type="protein sequence ID" value="EEG31983.1"/>
    <property type="molecule type" value="Genomic_DNA"/>
</dbReference>
<dbReference type="InterPro" id="IPR004532">
    <property type="entry name" value="Phe-tRNA-ligase_IIc_bsu_bact"/>
</dbReference>
<dbReference type="Proteomes" id="UP000003340">
    <property type="component" value="Unassembled WGS sequence"/>
</dbReference>
<dbReference type="PROSITE" id="PS51483">
    <property type="entry name" value="B5"/>
    <property type="match status" value="1"/>
</dbReference>
<evidence type="ECO:0000256" key="5">
    <source>
        <dbReference type="ARBA" id="ARBA00022555"/>
    </source>
</evidence>
<evidence type="ECO:0000259" key="18">
    <source>
        <dbReference type="PROSITE" id="PS51447"/>
    </source>
</evidence>
<dbReference type="GO" id="GO:0009328">
    <property type="term" value="C:phenylalanine-tRNA ligase complex"/>
    <property type="evidence" value="ECO:0007669"/>
    <property type="project" value="TreeGrafter"/>
</dbReference>
<dbReference type="GO" id="GO:0140096">
    <property type="term" value="F:catalytic activity, acting on a protein"/>
    <property type="evidence" value="ECO:0007669"/>
    <property type="project" value="UniProtKB-ARBA"/>
</dbReference>
<evidence type="ECO:0000256" key="14">
    <source>
        <dbReference type="ARBA" id="ARBA00049255"/>
    </source>
</evidence>
<dbReference type="Gene3D" id="3.30.56.10">
    <property type="match status" value="2"/>
</dbReference>
<evidence type="ECO:0000256" key="7">
    <source>
        <dbReference type="ARBA" id="ARBA00022723"/>
    </source>
</evidence>
<feature type="binding site" evidence="15">
    <location>
        <position position="463"/>
    </location>
    <ligand>
        <name>Mg(2+)</name>
        <dbReference type="ChEBI" id="CHEBI:18420"/>
        <note>shared with alpha subunit</note>
    </ligand>
</feature>
<dbReference type="SUPFAM" id="SSF46955">
    <property type="entry name" value="Putative DNA-binding domain"/>
    <property type="match status" value="1"/>
</dbReference>
<accession>C0E980</accession>
<dbReference type="PROSITE" id="PS51447">
    <property type="entry name" value="FDX_ACB"/>
    <property type="match status" value="1"/>
</dbReference>
<dbReference type="Gene3D" id="3.30.930.10">
    <property type="entry name" value="Bira Bifunctional Protein, Domain 2"/>
    <property type="match status" value="1"/>
</dbReference>
<dbReference type="Gene3D" id="2.40.50.140">
    <property type="entry name" value="Nucleic acid-binding proteins"/>
    <property type="match status" value="1"/>
</dbReference>
<comment type="cofactor">
    <cofactor evidence="15">
        <name>Mg(2+)</name>
        <dbReference type="ChEBI" id="CHEBI:18420"/>
    </cofactor>
    <text evidence="15">Binds 2 magnesium ions per tetramer.</text>
</comment>
<dbReference type="Pfam" id="PF17759">
    <property type="entry name" value="tRNA_synthFbeta"/>
    <property type="match status" value="1"/>
</dbReference>
<dbReference type="InterPro" id="IPR005146">
    <property type="entry name" value="B3/B4_tRNA-bd"/>
</dbReference>
<dbReference type="Pfam" id="PF03483">
    <property type="entry name" value="B3_4"/>
    <property type="match status" value="1"/>
</dbReference>
<keyword evidence="5 16" id="KW-0820">tRNA-binding</keyword>
<keyword evidence="7 15" id="KW-0479">Metal-binding</keyword>
<reference evidence="20 21" key="1">
    <citation type="submission" date="2009-01" db="EMBL/GenBank/DDBJ databases">
        <authorList>
            <person name="Fulton L."/>
            <person name="Clifton S."/>
            <person name="Fulton B."/>
            <person name="Xu J."/>
            <person name="Minx P."/>
            <person name="Pepin K.H."/>
            <person name="Johnson M."/>
            <person name="Bhonagiri V."/>
            <person name="Nash W.E."/>
            <person name="Mardis E.R."/>
            <person name="Wilson R.K."/>
        </authorList>
    </citation>
    <scope>NUCLEOTIDE SEQUENCE [LARGE SCALE GENOMIC DNA]</scope>
    <source>
        <strain evidence="20 21">DSM 5476</strain>
    </source>
</reference>
<comment type="subunit">
    <text evidence="3 15">Tetramer of two alpha and two beta subunits.</text>
</comment>
<dbReference type="InterPro" id="IPR005147">
    <property type="entry name" value="tRNA_synthase_B5-dom"/>
</dbReference>
<keyword evidence="8 15" id="KW-0547">Nucleotide-binding</keyword>
<dbReference type="STRING" id="537013.CLOSTMETH_00378"/>
<dbReference type="InterPro" id="IPR045060">
    <property type="entry name" value="Phe-tRNA-ligase_IIc_bsu"/>
</dbReference>
<evidence type="ECO:0000256" key="13">
    <source>
        <dbReference type="ARBA" id="ARBA00023146"/>
    </source>
</evidence>
<dbReference type="Pfam" id="PF03484">
    <property type="entry name" value="B5"/>
    <property type="match status" value="1"/>
</dbReference>
<dbReference type="Gene3D" id="3.30.70.380">
    <property type="entry name" value="Ferrodoxin-fold anticodon-binding domain"/>
    <property type="match status" value="1"/>
</dbReference>
<dbReference type="FunFam" id="2.40.50.140:FF:000045">
    <property type="entry name" value="Phenylalanine--tRNA ligase beta subunit"/>
    <property type="match status" value="1"/>
</dbReference>
<dbReference type="CDD" id="cd00769">
    <property type="entry name" value="PheRS_beta_core"/>
    <property type="match status" value="1"/>
</dbReference>
<evidence type="ECO:0000256" key="16">
    <source>
        <dbReference type="PROSITE-ProRule" id="PRU00209"/>
    </source>
</evidence>
<feature type="binding site" evidence="15">
    <location>
        <position position="462"/>
    </location>
    <ligand>
        <name>Mg(2+)</name>
        <dbReference type="ChEBI" id="CHEBI:18420"/>
        <note>shared with alpha subunit</note>
    </ligand>
</feature>
<dbReference type="eggNOG" id="COG0072">
    <property type="taxonomic scope" value="Bacteria"/>
</dbReference>
<feature type="domain" description="TRNA-binding" evidence="17">
    <location>
        <begin position="35"/>
        <end position="150"/>
    </location>
</feature>
<dbReference type="GO" id="GO:0000287">
    <property type="term" value="F:magnesium ion binding"/>
    <property type="evidence" value="ECO:0007669"/>
    <property type="project" value="UniProtKB-UniRule"/>
</dbReference>
<keyword evidence="11 16" id="KW-0694">RNA-binding</keyword>
<dbReference type="HOGENOM" id="CLU_016891_0_0_9"/>
<protein>
    <recommendedName>
        <fullName evidence="15">Phenylalanine--tRNA ligase beta subunit</fullName>
        <ecNumber evidence="15">6.1.1.20</ecNumber>
    </recommendedName>
    <alternativeName>
        <fullName evidence="15">Phenylalanyl-tRNA synthetase beta subunit</fullName>
        <shortName evidence="15">PheRS</shortName>
    </alternativeName>
</protein>
<keyword evidence="6 15" id="KW-0436">Ligase</keyword>
<evidence type="ECO:0000256" key="2">
    <source>
        <dbReference type="ARBA" id="ARBA00008653"/>
    </source>
</evidence>
<dbReference type="CDD" id="cd02796">
    <property type="entry name" value="tRNA_bind_bactPheRS"/>
    <property type="match status" value="1"/>
</dbReference>
<gene>
    <name evidence="15 20" type="primary">pheT</name>
    <name evidence="20" type="ORF">CLOSTMETH_00378</name>
</gene>
<evidence type="ECO:0000313" key="20">
    <source>
        <dbReference type="EMBL" id="EEG31983.1"/>
    </source>
</evidence>
<keyword evidence="12 15" id="KW-0648">Protein biosynthesis</keyword>
<dbReference type="PANTHER" id="PTHR10947">
    <property type="entry name" value="PHENYLALANYL-TRNA SYNTHETASE BETA CHAIN AND LEUCINE-RICH REPEAT-CONTAINING PROTEIN 47"/>
    <property type="match status" value="1"/>
</dbReference>
<evidence type="ECO:0000256" key="6">
    <source>
        <dbReference type="ARBA" id="ARBA00022598"/>
    </source>
</evidence>
<dbReference type="NCBIfam" id="TIGR00472">
    <property type="entry name" value="pheT_bact"/>
    <property type="match status" value="1"/>
</dbReference>
<dbReference type="Gene3D" id="3.50.40.10">
    <property type="entry name" value="Phenylalanyl-trna Synthetase, Chain B, domain 3"/>
    <property type="match status" value="1"/>
</dbReference>
<dbReference type="InterPro" id="IPR005121">
    <property type="entry name" value="Fdx_antiC-bd"/>
</dbReference>
<evidence type="ECO:0000256" key="4">
    <source>
        <dbReference type="ARBA" id="ARBA00022490"/>
    </source>
</evidence>
<keyword evidence="9 15" id="KW-0067">ATP-binding</keyword>
<evidence type="ECO:0000259" key="17">
    <source>
        <dbReference type="PROSITE" id="PS50886"/>
    </source>
</evidence>
<keyword evidence="10 15" id="KW-0460">Magnesium</keyword>
<dbReference type="InterPro" id="IPR002547">
    <property type="entry name" value="tRNA-bd_dom"/>
</dbReference>
<evidence type="ECO:0000256" key="3">
    <source>
        <dbReference type="ARBA" id="ARBA00011209"/>
    </source>
</evidence>
<evidence type="ECO:0000256" key="1">
    <source>
        <dbReference type="ARBA" id="ARBA00004496"/>
    </source>
</evidence>
<comment type="similarity">
    <text evidence="2 15">Belongs to the phenylalanyl-tRNA synthetase beta subunit family. Type 1 subfamily.</text>
</comment>
<dbReference type="SUPFAM" id="SSF55681">
    <property type="entry name" value="Class II aaRS and biotin synthetases"/>
    <property type="match status" value="1"/>
</dbReference>
<dbReference type="FunFam" id="3.30.70.380:FF:000001">
    <property type="entry name" value="Phenylalanine--tRNA ligase beta subunit"/>
    <property type="match status" value="1"/>
</dbReference>
<dbReference type="GO" id="GO:0005524">
    <property type="term" value="F:ATP binding"/>
    <property type="evidence" value="ECO:0007669"/>
    <property type="project" value="UniProtKB-UniRule"/>
</dbReference>
<evidence type="ECO:0000259" key="19">
    <source>
        <dbReference type="PROSITE" id="PS51483"/>
    </source>
</evidence>
<feature type="binding site" evidence="15">
    <location>
        <position position="453"/>
    </location>
    <ligand>
        <name>Mg(2+)</name>
        <dbReference type="ChEBI" id="CHEBI:18420"/>
        <note>shared with alpha subunit</note>
    </ligand>
</feature>
<comment type="subcellular location">
    <subcellularLocation>
        <location evidence="1 15">Cytoplasm</location>
    </subcellularLocation>
</comment>
<evidence type="ECO:0000256" key="12">
    <source>
        <dbReference type="ARBA" id="ARBA00022917"/>
    </source>
</evidence>
<dbReference type="GO" id="GO:0006432">
    <property type="term" value="P:phenylalanyl-tRNA aminoacylation"/>
    <property type="evidence" value="ECO:0007669"/>
    <property type="project" value="UniProtKB-UniRule"/>
</dbReference>
<dbReference type="PROSITE" id="PS50886">
    <property type="entry name" value="TRBD"/>
    <property type="match status" value="1"/>
</dbReference>
<dbReference type="SMART" id="SM00873">
    <property type="entry name" value="B3_4"/>
    <property type="match status" value="1"/>
</dbReference>
<dbReference type="SUPFAM" id="SSF56037">
    <property type="entry name" value="PheT/TilS domain"/>
    <property type="match status" value="1"/>
</dbReference>
<comment type="caution">
    <text evidence="20">The sequence shown here is derived from an EMBL/GenBank/DDBJ whole genome shotgun (WGS) entry which is preliminary data.</text>
</comment>